<proteinExistence type="predicted"/>
<dbReference type="Proteomes" id="UP001066276">
    <property type="component" value="Chromosome 7"/>
</dbReference>
<dbReference type="AlphaFoldDB" id="A0AAV7PN92"/>
<accession>A0AAV7PN92</accession>
<name>A0AAV7PN92_PLEWA</name>
<feature type="non-terminal residue" evidence="2">
    <location>
        <position position="78"/>
    </location>
</feature>
<evidence type="ECO:0000313" key="2">
    <source>
        <dbReference type="EMBL" id="KAJ1129762.1"/>
    </source>
</evidence>
<evidence type="ECO:0000313" key="3">
    <source>
        <dbReference type="Proteomes" id="UP001066276"/>
    </source>
</evidence>
<keyword evidence="3" id="KW-1185">Reference proteome</keyword>
<dbReference type="EMBL" id="JANPWB010000011">
    <property type="protein sequence ID" value="KAJ1129762.1"/>
    <property type="molecule type" value="Genomic_DNA"/>
</dbReference>
<feature type="non-terminal residue" evidence="2">
    <location>
        <position position="1"/>
    </location>
</feature>
<protein>
    <submittedName>
        <fullName evidence="2">Uncharacterized protein</fullName>
    </submittedName>
</protein>
<feature type="compositionally biased region" description="Polar residues" evidence="1">
    <location>
        <begin position="1"/>
        <end position="10"/>
    </location>
</feature>
<organism evidence="2 3">
    <name type="scientific">Pleurodeles waltl</name>
    <name type="common">Iberian ribbed newt</name>
    <dbReference type="NCBI Taxonomy" id="8319"/>
    <lineage>
        <taxon>Eukaryota</taxon>
        <taxon>Metazoa</taxon>
        <taxon>Chordata</taxon>
        <taxon>Craniata</taxon>
        <taxon>Vertebrata</taxon>
        <taxon>Euteleostomi</taxon>
        <taxon>Amphibia</taxon>
        <taxon>Batrachia</taxon>
        <taxon>Caudata</taxon>
        <taxon>Salamandroidea</taxon>
        <taxon>Salamandridae</taxon>
        <taxon>Pleurodelinae</taxon>
        <taxon>Pleurodeles</taxon>
    </lineage>
</organism>
<comment type="caution">
    <text evidence="2">The sequence shown here is derived from an EMBL/GenBank/DDBJ whole genome shotgun (WGS) entry which is preliminary data.</text>
</comment>
<sequence>RPQAAGQSSETQDRLCESSTGPGVKCRVGLQVKYFYLVPAFEVGETFGVFAHKSYGRDRPHKSEKLISLFFTTRTHKT</sequence>
<evidence type="ECO:0000256" key="1">
    <source>
        <dbReference type="SAM" id="MobiDB-lite"/>
    </source>
</evidence>
<feature type="region of interest" description="Disordered" evidence="1">
    <location>
        <begin position="1"/>
        <end position="21"/>
    </location>
</feature>
<gene>
    <name evidence="2" type="ORF">NDU88_008127</name>
</gene>
<reference evidence="2" key="1">
    <citation type="journal article" date="2022" name="bioRxiv">
        <title>Sequencing and chromosome-scale assembly of the giantPleurodeles waltlgenome.</title>
        <authorList>
            <person name="Brown T."/>
            <person name="Elewa A."/>
            <person name="Iarovenko S."/>
            <person name="Subramanian E."/>
            <person name="Araus A.J."/>
            <person name="Petzold A."/>
            <person name="Susuki M."/>
            <person name="Suzuki K.-i.T."/>
            <person name="Hayashi T."/>
            <person name="Toyoda A."/>
            <person name="Oliveira C."/>
            <person name="Osipova E."/>
            <person name="Leigh N.D."/>
            <person name="Simon A."/>
            <person name="Yun M.H."/>
        </authorList>
    </citation>
    <scope>NUCLEOTIDE SEQUENCE</scope>
    <source>
        <strain evidence="2">20211129_DDA</strain>
        <tissue evidence="2">Liver</tissue>
    </source>
</reference>